<dbReference type="EMBL" id="CM056744">
    <property type="protein sequence ID" value="KAJ8664320.1"/>
    <property type="molecule type" value="Genomic_DNA"/>
</dbReference>
<gene>
    <name evidence="1" type="ORF">QAD02_005982</name>
</gene>
<accession>A0ACC2N3R6</accession>
<evidence type="ECO:0000313" key="2">
    <source>
        <dbReference type="Proteomes" id="UP001239111"/>
    </source>
</evidence>
<organism evidence="1 2">
    <name type="scientific">Eretmocerus hayati</name>
    <dbReference type="NCBI Taxonomy" id="131215"/>
    <lineage>
        <taxon>Eukaryota</taxon>
        <taxon>Metazoa</taxon>
        <taxon>Ecdysozoa</taxon>
        <taxon>Arthropoda</taxon>
        <taxon>Hexapoda</taxon>
        <taxon>Insecta</taxon>
        <taxon>Pterygota</taxon>
        <taxon>Neoptera</taxon>
        <taxon>Endopterygota</taxon>
        <taxon>Hymenoptera</taxon>
        <taxon>Apocrita</taxon>
        <taxon>Proctotrupomorpha</taxon>
        <taxon>Chalcidoidea</taxon>
        <taxon>Aphelinidae</taxon>
        <taxon>Aphelininae</taxon>
        <taxon>Eretmocerus</taxon>
    </lineage>
</organism>
<protein>
    <submittedName>
        <fullName evidence="1">Uncharacterized protein</fullName>
    </submittedName>
</protein>
<dbReference type="Proteomes" id="UP001239111">
    <property type="component" value="Chromosome 4"/>
</dbReference>
<comment type="caution">
    <text evidence="1">The sequence shown here is derived from an EMBL/GenBank/DDBJ whole genome shotgun (WGS) entry which is preliminary data.</text>
</comment>
<proteinExistence type="predicted"/>
<evidence type="ECO:0000313" key="1">
    <source>
        <dbReference type="EMBL" id="KAJ8664320.1"/>
    </source>
</evidence>
<name>A0ACC2N3R6_9HYME</name>
<sequence>MNEEYKKGGCCYGSSSHEVQFNTLEAVRKYKLLESAVSQGQRDLVESLLESGAAVNGHPVCNQLRTPLHSSIRLGDVKIVEKLLSAGASVNVEYFGDTPLTLAAKLGKLELVDLLLLAAGLENSTSHEKITHFHIACMRNRIDVVQRLLQFQQDVNAVVDSNSCYWPGFTPLHFAVQSQCSEIVEFLLNIGANII</sequence>
<reference evidence="1" key="1">
    <citation type="submission" date="2023-04" db="EMBL/GenBank/DDBJ databases">
        <title>A chromosome-level genome assembly of the parasitoid wasp Eretmocerus hayati.</title>
        <authorList>
            <person name="Zhong Y."/>
            <person name="Liu S."/>
            <person name="Liu Y."/>
        </authorList>
    </citation>
    <scope>NUCLEOTIDE SEQUENCE</scope>
    <source>
        <strain evidence="1">ZJU_SS_LIU_2023</strain>
    </source>
</reference>
<keyword evidence="2" id="KW-1185">Reference proteome</keyword>